<dbReference type="Proteomes" id="UP000308744">
    <property type="component" value="Unassembled WGS sequence"/>
</dbReference>
<dbReference type="GO" id="GO:0008237">
    <property type="term" value="F:metallopeptidase activity"/>
    <property type="evidence" value="ECO:0007669"/>
    <property type="project" value="InterPro"/>
</dbReference>
<evidence type="ECO:0000313" key="2">
    <source>
        <dbReference type="EMBL" id="TKI67929.1"/>
    </source>
</evidence>
<dbReference type="EMBL" id="SZPU01000042">
    <property type="protein sequence ID" value="TKI67929.1"/>
    <property type="molecule type" value="Genomic_DNA"/>
</dbReference>
<name>A0A4U2Z1M1_9BACI</name>
<comment type="caution">
    <text evidence="2">The sequence shown here is derived from an EMBL/GenBank/DDBJ whole genome shotgun (WGS) entry which is preliminary data.</text>
</comment>
<dbReference type="Gene3D" id="3.40.140.10">
    <property type="entry name" value="Cytidine Deaminase, domain 2"/>
    <property type="match status" value="1"/>
</dbReference>
<organism evidence="2 3">
    <name type="scientific">Lysinibacillus mangiferihumi</name>
    <dbReference type="NCBI Taxonomy" id="1130819"/>
    <lineage>
        <taxon>Bacteria</taxon>
        <taxon>Bacillati</taxon>
        <taxon>Bacillota</taxon>
        <taxon>Bacilli</taxon>
        <taxon>Bacillales</taxon>
        <taxon>Bacillaceae</taxon>
        <taxon>Lysinibacillus</taxon>
    </lineage>
</organism>
<feature type="domain" description="JAB1/MPN/MOV34 metalloenzyme" evidence="1">
    <location>
        <begin position="18"/>
        <end position="97"/>
    </location>
</feature>
<reference evidence="2 3" key="1">
    <citation type="submission" date="2019-04" db="EMBL/GenBank/DDBJ databases">
        <title>Lysinibacillus genome sequencing.</title>
        <authorList>
            <person name="Dunlap C."/>
        </authorList>
    </citation>
    <scope>NUCLEOTIDE SEQUENCE [LARGE SCALE GENOMIC DNA]</scope>
    <source>
        <strain evidence="2 3">CCTCC AB 2010389</strain>
    </source>
</reference>
<proteinExistence type="predicted"/>
<dbReference type="SUPFAM" id="SSF102712">
    <property type="entry name" value="JAB1/MPN domain"/>
    <property type="match status" value="1"/>
</dbReference>
<gene>
    <name evidence="2" type="ORF">FC756_12180</name>
</gene>
<keyword evidence="3" id="KW-1185">Reference proteome</keyword>
<protein>
    <recommendedName>
        <fullName evidence="1">JAB1/MPN/MOV34 metalloenzyme domain-containing protein</fullName>
    </recommendedName>
</protein>
<dbReference type="InterPro" id="IPR000555">
    <property type="entry name" value="JAMM/MPN+_dom"/>
</dbReference>
<evidence type="ECO:0000259" key="1">
    <source>
        <dbReference type="Pfam" id="PF01398"/>
    </source>
</evidence>
<dbReference type="AlphaFoldDB" id="A0A4U2Z1M1"/>
<evidence type="ECO:0000313" key="3">
    <source>
        <dbReference type="Proteomes" id="UP000308744"/>
    </source>
</evidence>
<accession>A0A4U2Z1M1</accession>
<sequence>MEGFFMHLELINNTLTTMLLDCISHYPKRGQQKECFGLIFGENNEKVIGEYTFPVANVKSKTASSVNVNEQVNDIIKEARKLVTTSDFVAYYHSHPYDEIYENWADPSIGDIRVSKDVNSNIELIFAIVKSKDQDPSATLKYEYSNDTQYRFFDVKGSKASDAPRAELISHDGHIIHGHYKDYDFKIRAYHWTGQALEEVQLYSSEVEMNLLLHKNNIILEQLPKEAMYHLKKLEYSLRLANKDKYKDKIPYLIEKIKSVGVK</sequence>
<dbReference type="Pfam" id="PF01398">
    <property type="entry name" value="JAB"/>
    <property type="match status" value="1"/>
</dbReference>